<dbReference type="AlphaFoldDB" id="A0A644ZA95"/>
<name>A0A644ZA95_9ZZZZ</name>
<evidence type="ECO:0000313" key="1">
    <source>
        <dbReference type="EMBL" id="MPM36891.1"/>
    </source>
</evidence>
<comment type="caution">
    <text evidence="1">The sequence shown here is derived from an EMBL/GenBank/DDBJ whole genome shotgun (WGS) entry which is preliminary data.</text>
</comment>
<accession>A0A644ZA95</accession>
<protein>
    <recommendedName>
        <fullName evidence="2">Phage protein</fullName>
    </recommendedName>
</protein>
<proteinExistence type="predicted"/>
<reference evidence="1" key="1">
    <citation type="submission" date="2019-08" db="EMBL/GenBank/DDBJ databases">
        <authorList>
            <person name="Kucharzyk K."/>
            <person name="Murdoch R.W."/>
            <person name="Higgins S."/>
            <person name="Loffler F."/>
        </authorList>
    </citation>
    <scope>NUCLEOTIDE SEQUENCE</scope>
</reference>
<dbReference type="EMBL" id="VSSQ01007758">
    <property type="protein sequence ID" value="MPM36891.1"/>
    <property type="molecule type" value="Genomic_DNA"/>
</dbReference>
<sequence length="67" mass="7758">MNIDVKNMSIAEFIDYRIKFVQEEISDLILDMEKVAHSPSEMAFMAGRIAELNYEILTLKDCLNDCQ</sequence>
<organism evidence="1">
    <name type="scientific">bioreactor metagenome</name>
    <dbReference type="NCBI Taxonomy" id="1076179"/>
    <lineage>
        <taxon>unclassified sequences</taxon>
        <taxon>metagenomes</taxon>
        <taxon>ecological metagenomes</taxon>
    </lineage>
</organism>
<gene>
    <name evidence="1" type="ORF">SDC9_83495</name>
</gene>
<evidence type="ECO:0008006" key="2">
    <source>
        <dbReference type="Google" id="ProtNLM"/>
    </source>
</evidence>